<proteinExistence type="predicted"/>
<accession>A0AAN8XGI2</accession>
<reference evidence="1 2" key="1">
    <citation type="submission" date="2023-11" db="EMBL/GenBank/DDBJ databases">
        <title>Halocaridina rubra genome assembly.</title>
        <authorList>
            <person name="Smith C."/>
        </authorList>
    </citation>
    <scope>NUCLEOTIDE SEQUENCE [LARGE SCALE GENOMIC DNA]</scope>
    <source>
        <strain evidence="1">EP-1</strain>
        <tissue evidence="1">Whole</tissue>
    </source>
</reference>
<gene>
    <name evidence="1" type="ORF">SK128_010635</name>
</gene>
<dbReference type="Proteomes" id="UP001381693">
    <property type="component" value="Unassembled WGS sequence"/>
</dbReference>
<evidence type="ECO:0000313" key="2">
    <source>
        <dbReference type="Proteomes" id="UP001381693"/>
    </source>
</evidence>
<dbReference type="AlphaFoldDB" id="A0AAN8XGI2"/>
<sequence>MTLGMEVFIPSSTITFSPPNPWFHSACSMVTQARDWACQLRQASPSDLSCSAFVTAKDRCTARIRRSKTLFLRRKQ</sequence>
<dbReference type="EMBL" id="JAXCGZ010005681">
    <property type="protein sequence ID" value="KAK7081198.1"/>
    <property type="molecule type" value="Genomic_DNA"/>
</dbReference>
<organism evidence="1 2">
    <name type="scientific">Halocaridina rubra</name>
    <name type="common">Hawaiian red shrimp</name>
    <dbReference type="NCBI Taxonomy" id="373956"/>
    <lineage>
        <taxon>Eukaryota</taxon>
        <taxon>Metazoa</taxon>
        <taxon>Ecdysozoa</taxon>
        <taxon>Arthropoda</taxon>
        <taxon>Crustacea</taxon>
        <taxon>Multicrustacea</taxon>
        <taxon>Malacostraca</taxon>
        <taxon>Eumalacostraca</taxon>
        <taxon>Eucarida</taxon>
        <taxon>Decapoda</taxon>
        <taxon>Pleocyemata</taxon>
        <taxon>Caridea</taxon>
        <taxon>Atyoidea</taxon>
        <taxon>Atyidae</taxon>
        <taxon>Halocaridina</taxon>
    </lineage>
</organism>
<comment type="caution">
    <text evidence="1">The sequence shown here is derived from an EMBL/GenBank/DDBJ whole genome shotgun (WGS) entry which is preliminary data.</text>
</comment>
<protein>
    <submittedName>
        <fullName evidence="1">Uncharacterized protein</fullName>
    </submittedName>
</protein>
<evidence type="ECO:0000313" key="1">
    <source>
        <dbReference type="EMBL" id="KAK7081198.1"/>
    </source>
</evidence>
<keyword evidence="2" id="KW-1185">Reference proteome</keyword>
<name>A0AAN8XGI2_HALRR</name>